<dbReference type="NCBIfam" id="NF007714">
    <property type="entry name" value="PRK10410.1-2"/>
    <property type="match status" value="1"/>
</dbReference>
<gene>
    <name evidence="1" type="ORF">V6256_09490</name>
</gene>
<reference evidence="1 2" key="1">
    <citation type="submission" date="2024-02" db="EMBL/GenBank/DDBJ databases">
        <title>Bacteria isolated from the canopy kelp, Nereocystis luetkeana.</title>
        <authorList>
            <person name="Pfister C.A."/>
            <person name="Younker I.T."/>
            <person name="Light S.H."/>
        </authorList>
    </citation>
    <scope>NUCLEOTIDE SEQUENCE [LARGE SCALE GENOMIC DNA]</scope>
    <source>
        <strain evidence="1 2">TI.1.05</strain>
    </source>
</reference>
<dbReference type="InterPro" id="IPR020483">
    <property type="entry name" value="Uncharacterised_YgbA"/>
</dbReference>
<dbReference type="RefSeq" id="WP_341597973.1">
    <property type="nucleotide sequence ID" value="NZ_JBAKAZ010000032.1"/>
</dbReference>
<accession>A0ABU9GRC5</accession>
<keyword evidence="2" id="KW-1185">Reference proteome</keyword>
<sequence length="127" mass="14923">MNHKTKQCILSGNLAIELQTIEKMTEIYCLAHHGQALCNSCTDFISHAQQKLDRCVYGQDKPACKHCPIHCYKPYYKQQAQTIMRYAGPRMIFKHPILTIRHLIKDRKQFPERIPNGLSNYQQRKHK</sequence>
<organism evidence="1 2">
    <name type="scientific">Psychromonas aquatilis</name>
    <dbReference type="NCBI Taxonomy" id="2005072"/>
    <lineage>
        <taxon>Bacteria</taxon>
        <taxon>Pseudomonadati</taxon>
        <taxon>Pseudomonadota</taxon>
        <taxon>Gammaproteobacteria</taxon>
        <taxon>Alteromonadales</taxon>
        <taxon>Psychromonadaceae</taxon>
        <taxon>Psychromonas</taxon>
    </lineage>
</organism>
<dbReference type="Proteomes" id="UP001369082">
    <property type="component" value="Unassembled WGS sequence"/>
</dbReference>
<dbReference type="EMBL" id="JBAKAZ010000032">
    <property type="protein sequence ID" value="MEL0629841.1"/>
    <property type="molecule type" value="Genomic_DNA"/>
</dbReference>
<comment type="caution">
    <text evidence="1">The sequence shown here is derived from an EMBL/GenBank/DDBJ whole genome shotgun (WGS) entry which is preliminary data.</text>
</comment>
<evidence type="ECO:0000313" key="1">
    <source>
        <dbReference type="EMBL" id="MEL0629841.1"/>
    </source>
</evidence>
<dbReference type="Pfam" id="PF11756">
    <property type="entry name" value="YgbA_NO"/>
    <property type="match status" value="1"/>
</dbReference>
<name>A0ABU9GRC5_9GAMM</name>
<protein>
    <submittedName>
        <fullName evidence="1">Nitrous oxide-stimulated promoter family protein</fullName>
    </submittedName>
</protein>
<proteinExistence type="predicted"/>
<evidence type="ECO:0000313" key="2">
    <source>
        <dbReference type="Proteomes" id="UP001369082"/>
    </source>
</evidence>